<evidence type="ECO:0000256" key="7">
    <source>
        <dbReference type="RuleBase" id="RU369079"/>
    </source>
</evidence>
<dbReference type="InterPro" id="IPR010656">
    <property type="entry name" value="DctM"/>
</dbReference>
<keyword evidence="2" id="KW-1003">Cell membrane</keyword>
<keyword evidence="4 7" id="KW-0812">Transmembrane</keyword>
<feature type="domain" description="TRAP C4-dicarboxylate transport system permease DctM subunit" evidence="8">
    <location>
        <begin position="11"/>
        <end position="429"/>
    </location>
</feature>
<evidence type="ECO:0000256" key="4">
    <source>
        <dbReference type="ARBA" id="ARBA00022692"/>
    </source>
</evidence>
<comment type="function">
    <text evidence="7">Part of the tripartite ATP-independent periplasmic (TRAP) transport system.</text>
</comment>
<feature type="transmembrane region" description="Helical" evidence="7">
    <location>
        <begin position="324"/>
        <end position="354"/>
    </location>
</feature>
<comment type="subunit">
    <text evidence="7">The complex comprises the extracytoplasmic solute receptor protein and the two transmembrane proteins.</text>
</comment>
<evidence type="ECO:0000256" key="6">
    <source>
        <dbReference type="ARBA" id="ARBA00023136"/>
    </source>
</evidence>
<keyword evidence="6 7" id="KW-0472">Membrane</keyword>
<dbReference type="InterPro" id="IPR004681">
    <property type="entry name" value="TRAP_DctM"/>
</dbReference>
<dbReference type="OrthoDB" id="7339120at2"/>
<comment type="subcellular location">
    <subcellularLocation>
        <location evidence="1 7">Cell inner membrane</location>
        <topology evidence="1 7">Multi-pass membrane protein</topology>
    </subcellularLocation>
</comment>
<feature type="transmembrane region" description="Helical" evidence="7">
    <location>
        <begin position="405"/>
        <end position="433"/>
    </location>
</feature>
<feature type="transmembrane region" description="Helical" evidence="7">
    <location>
        <begin position="177"/>
        <end position="197"/>
    </location>
</feature>
<protein>
    <recommendedName>
        <fullName evidence="7">TRAP transporter large permease protein</fullName>
    </recommendedName>
</protein>
<evidence type="ECO:0000313" key="9">
    <source>
        <dbReference type="EMBL" id="TWI39665.1"/>
    </source>
</evidence>
<dbReference type="GO" id="GO:0005886">
    <property type="term" value="C:plasma membrane"/>
    <property type="evidence" value="ECO:0007669"/>
    <property type="project" value="UniProtKB-SubCell"/>
</dbReference>
<feature type="transmembrane region" description="Helical" evidence="7">
    <location>
        <begin position="366"/>
        <end position="385"/>
    </location>
</feature>
<dbReference type="Proteomes" id="UP000317122">
    <property type="component" value="Unassembled WGS sequence"/>
</dbReference>
<keyword evidence="10" id="KW-1185">Reference proteome</keyword>
<reference evidence="9 10" key="1">
    <citation type="journal article" date="2015" name="Stand. Genomic Sci.">
        <title>Genomic Encyclopedia of Bacterial and Archaeal Type Strains, Phase III: the genomes of soil and plant-associated and newly described type strains.</title>
        <authorList>
            <person name="Whitman W.B."/>
            <person name="Woyke T."/>
            <person name="Klenk H.P."/>
            <person name="Zhou Y."/>
            <person name="Lilburn T.G."/>
            <person name="Beck B.J."/>
            <person name="De Vos P."/>
            <person name="Vandamme P."/>
            <person name="Eisen J.A."/>
            <person name="Garrity G."/>
            <person name="Hugenholtz P."/>
            <person name="Kyrpides N.C."/>
        </authorList>
    </citation>
    <scope>NUCLEOTIDE SEQUENCE [LARGE SCALE GENOMIC DNA]</scope>
    <source>
        <strain evidence="9 10">CGMCC 1.2546</strain>
    </source>
</reference>
<keyword evidence="3 7" id="KW-0997">Cell inner membrane</keyword>
<evidence type="ECO:0000259" key="8">
    <source>
        <dbReference type="Pfam" id="PF06808"/>
    </source>
</evidence>
<organism evidence="9 10">
    <name type="scientific">Mesorhizobium tianshanense</name>
    <dbReference type="NCBI Taxonomy" id="39844"/>
    <lineage>
        <taxon>Bacteria</taxon>
        <taxon>Pseudomonadati</taxon>
        <taxon>Pseudomonadota</taxon>
        <taxon>Alphaproteobacteria</taxon>
        <taxon>Hyphomicrobiales</taxon>
        <taxon>Phyllobacteriaceae</taxon>
        <taxon>Mesorhizobium</taxon>
    </lineage>
</organism>
<comment type="caution">
    <text evidence="9">The sequence shown here is derived from an EMBL/GenBank/DDBJ whole genome shotgun (WGS) entry which is preliminary data.</text>
</comment>
<feature type="transmembrane region" description="Helical" evidence="7">
    <location>
        <begin position="228"/>
        <end position="246"/>
    </location>
</feature>
<feature type="transmembrane region" description="Helical" evidence="7">
    <location>
        <begin position="6"/>
        <end position="39"/>
    </location>
</feature>
<evidence type="ECO:0000256" key="2">
    <source>
        <dbReference type="ARBA" id="ARBA00022475"/>
    </source>
</evidence>
<gene>
    <name evidence="9" type="ORF">IQ26_01895</name>
</gene>
<dbReference type="PANTHER" id="PTHR33362">
    <property type="entry name" value="SIALIC ACID TRAP TRANSPORTER PERMEASE PROTEIN SIAT-RELATED"/>
    <property type="match status" value="1"/>
</dbReference>
<comment type="similarity">
    <text evidence="7">Belongs to the TRAP transporter large permease family.</text>
</comment>
<dbReference type="AlphaFoldDB" id="A0A562P5D5"/>
<dbReference type="EMBL" id="VLKT01000009">
    <property type="protein sequence ID" value="TWI39665.1"/>
    <property type="molecule type" value="Genomic_DNA"/>
</dbReference>
<accession>A0A562P5D5</accession>
<dbReference type="NCBIfam" id="TIGR00786">
    <property type="entry name" value="dctM"/>
    <property type="match status" value="1"/>
</dbReference>
<feature type="transmembrane region" description="Helical" evidence="7">
    <location>
        <begin position="60"/>
        <end position="85"/>
    </location>
</feature>
<dbReference type="PIRSF" id="PIRSF006066">
    <property type="entry name" value="HI0050"/>
    <property type="match status" value="1"/>
</dbReference>
<feature type="transmembrane region" description="Helical" evidence="7">
    <location>
        <begin position="105"/>
        <end position="129"/>
    </location>
</feature>
<keyword evidence="7" id="KW-0813">Transport</keyword>
<evidence type="ECO:0000313" key="10">
    <source>
        <dbReference type="Proteomes" id="UP000317122"/>
    </source>
</evidence>
<evidence type="ECO:0000256" key="3">
    <source>
        <dbReference type="ARBA" id="ARBA00022519"/>
    </source>
</evidence>
<feature type="transmembrane region" description="Helical" evidence="7">
    <location>
        <begin position="141"/>
        <end position="165"/>
    </location>
</feature>
<name>A0A562P5D5_9HYPH</name>
<proteinExistence type="inferred from homology"/>
<dbReference type="PANTHER" id="PTHR33362:SF7">
    <property type="entry name" value="SLL1103 PROTEIN"/>
    <property type="match status" value="1"/>
</dbReference>
<keyword evidence="5 7" id="KW-1133">Transmembrane helix</keyword>
<evidence type="ECO:0000256" key="5">
    <source>
        <dbReference type="ARBA" id="ARBA00022989"/>
    </source>
</evidence>
<sequence length="438" mass="46698">MGIEYITLLIVISLLALMAIGIPLGITTLLVSLGTAILYFGERAGFFIVSANVTEVLHKYELISVPFFVFMANILERSGIAHSLFESMAIMGGRFRGSVGVQTCVVAVVLAAMSGIMGGEIVMLGLIALPQMLRLGYDKKLAIGIICAAGALATLIPPSVVLIVYGLAAQVSITKLFAASIGPGLLLASLYIIYILVRVRLNPALAPIYDIPETGLPFVKRLPFLKGVILPAILIGAVLGVIYSGIATVTEAAAVGAVGAVVIAAIRGELSWMKMRDAMRQTVLTVGSIIWLVLGAVALIGIYNRIGGGDFLRGLLTSLDVSPIWVIVVMMLIVMVLGTFLEWIAILFITVPIFAPVVVDLGFDPIWFGVLFAMNIQIYYLSPPFGPACFFLKSVAPKEISLQDIFAAVLPFIALQALGLMLVLFFPQIALFIPTSLN</sequence>
<feature type="transmembrane region" description="Helical" evidence="7">
    <location>
        <begin position="252"/>
        <end position="270"/>
    </location>
</feature>
<dbReference type="RefSeq" id="WP_145716174.1">
    <property type="nucleotide sequence ID" value="NZ_BSPF01000068.1"/>
</dbReference>
<feature type="transmembrane region" description="Helical" evidence="7">
    <location>
        <begin position="282"/>
        <end position="304"/>
    </location>
</feature>
<evidence type="ECO:0000256" key="1">
    <source>
        <dbReference type="ARBA" id="ARBA00004429"/>
    </source>
</evidence>
<dbReference type="Pfam" id="PF06808">
    <property type="entry name" value="DctM"/>
    <property type="match status" value="1"/>
</dbReference>
<dbReference type="GO" id="GO:0022857">
    <property type="term" value="F:transmembrane transporter activity"/>
    <property type="evidence" value="ECO:0007669"/>
    <property type="project" value="UniProtKB-UniRule"/>
</dbReference>